<dbReference type="EMBL" id="NIZW01000037">
    <property type="protein sequence ID" value="PHQ31857.1"/>
    <property type="molecule type" value="Genomic_DNA"/>
</dbReference>
<protein>
    <submittedName>
        <fullName evidence="1">Uncharacterized protein</fullName>
    </submittedName>
</protein>
<dbReference type="RefSeq" id="WP_099264019.1">
    <property type="nucleotide sequence ID" value="NZ_NIZW01000037.1"/>
</dbReference>
<gene>
    <name evidence="1" type="ORF">CEE69_28710</name>
</gene>
<dbReference type="AlphaFoldDB" id="A0A2G1VYL2"/>
<accession>A0A2G1VYL2</accession>
<evidence type="ECO:0000313" key="2">
    <source>
        <dbReference type="Proteomes" id="UP000225740"/>
    </source>
</evidence>
<dbReference type="GeneID" id="90611843"/>
<name>A0A2G1VYL2_9BACT</name>
<dbReference type="Proteomes" id="UP000225740">
    <property type="component" value="Unassembled WGS sequence"/>
</dbReference>
<comment type="caution">
    <text evidence="1">The sequence shown here is derived from an EMBL/GenBank/DDBJ whole genome shotgun (WGS) entry which is preliminary data.</text>
</comment>
<sequence length="102" mass="11639">MNPSLDETLRGAIERSFIQNDHIEVEELLLVASGADRTRAAILVLANGNRDLLADLVQRSQRDYRDVLILLETVTLEFPELSFPEIQRRYSELGLVPKYRAT</sequence>
<organism evidence="1 2">
    <name type="scientific">Rhodopirellula bahusiensis</name>
    <dbReference type="NCBI Taxonomy" id="2014065"/>
    <lineage>
        <taxon>Bacteria</taxon>
        <taxon>Pseudomonadati</taxon>
        <taxon>Planctomycetota</taxon>
        <taxon>Planctomycetia</taxon>
        <taxon>Pirellulales</taxon>
        <taxon>Pirellulaceae</taxon>
        <taxon>Rhodopirellula</taxon>
    </lineage>
</organism>
<keyword evidence="2" id="KW-1185">Reference proteome</keyword>
<evidence type="ECO:0000313" key="1">
    <source>
        <dbReference type="EMBL" id="PHQ31857.1"/>
    </source>
</evidence>
<proteinExistence type="predicted"/>
<reference evidence="1 2" key="1">
    <citation type="submission" date="2017-06" db="EMBL/GenBank/DDBJ databases">
        <title>Description of Rhodopirellula bahusiensis sp. nov.</title>
        <authorList>
            <person name="Kizina J."/>
            <person name="Harder J."/>
        </authorList>
    </citation>
    <scope>NUCLEOTIDE SEQUENCE [LARGE SCALE GENOMIC DNA]</scope>
    <source>
        <strain evidence="1 2">SWK21</strain>
    </source>
</reference>